<feature type="compositionally biased region" description="Polar residues" evidence="1">
    <location>
        <begin position="229"/>
        <end position="238"/>
    </location>
</feature>
<comment type="caution">
    <text evidence="2">The sequence shown here is derived from an EMBL/GenBank/DDBJ whole genome shotgun (WGS) entry which is preliminary data.</text>
</comment>
<feature type="compositionally biased region" description="Basic and acidic residues" evidence="1">
    <location>
        <begin position="171"/>
        <end position="191"/>
    </location>
</feature>
<feature type="region of interest" description="Disordered" evidence="1">
    <location>
        <begin position="155"/>
        <end position="191"/>
    </location>
</feature>
<reference evidence="2 3" key="1">
    <citation type="journal article" date="2025" name="Microbiol. Resour. Announc.">
        <title>Draft genome sequences for Neonectria magnoliae and Neonectria punicea, canker pathogens of Liriodendron tulipifera and Acer saccharum in West Virginia.</title>
        <authorList>
            <person name="Petronek H.M."/>
            <person name="Kasson M.T."/>
            <person name="Metheny A.M."/>
            <person name="Stauder C.M."/>
            <person name="Lovett B."/>
            <person name="Lynch S.C."/>
            <person name="Garnas J.R."/>
            <person name="Kasson L.R."/>
            <person name="Stajich J.E."/>
        </authorList>
    </citation>
    <scope>NUCLEOTIDE SEQUENCE [LARGE SCALE GENOMIC DNA]</scope>
    <source>
        <strain evidence="2 3">NRRL 64653</strain>
    </source>
</reference>
<name>A0ABR1GZ13_9HYPO</name>
<evidence type="ECO:0000313" key="3">
    <source>
        <dbReference type="Proteomes" id="UP001498476"/>
    </source>
</evidence>
<dbReference type="Proteomes" id="UP001498476">
    <property type="component" value="Unassembled WGS sequence"/>
</dbReference>
<feature type="region of interest" description="Disordered" evidence="1">
    <location>
        <begin position="206"/>
        <end position="274"/>
    </location>
</feature>
<evidence type="ECO:0000313" key="2">
    <source>
        <dbReference type="EMBL" id="KAK7414036.1"/>
    </source>
</evidence>
<evidence type="ECO:0000256" key="1">
    <source>
        <dbReference type="SAM" id="MobiDB-lite"/>
    </source>
</evidence>
<dbReference type="EMBL" id="JAZAVJ010000112">
    <property type="protein sequence ID" value="KAK7414036.1"/>
    <property type="molecule type" value="Genomic_DNA"/>
</dbReference>
<keyword evidence="3" id="KW-1185">Reference proteome</keyword>
<evidence type="ECO:0008006" key="4">
    <source>
        <dbReference type="Google" id="ProtNLM"/>
    </source>
</evidence>
<proteinExistence type="predicted"/>
<sequence length="324" mass="36125">MRRWSFQTLHLASFSSAARNNISISLHALRYQDKSSKMSWMDSWSRPSKHQATPAPFYLLPDGESTPYCKSCGRVISSRKGDASKGSSKAAQPSVKYCSARCRTHKPGKLDREIEKAFTHFLTAGESATAGKKPQRAKGESRVLVLCDQVQAHVFGNGPDVEGPPSKKNRNKNDTITEGGHADDGVGKTDEQSAALDRFEHDFDEENLLWGESTPGAPDYKRTAHTRTRPPQSTSDINDSVRKDKGQAEPIPETPEMREKRIQGQKKAKEREMVRSAARRGVVFGFVMDENSGQEERVKCEAVMQGNVVEPSYAKGNWGVRWRE</sequence>
<protein>
    <recommendedName>
        <fullName evidence="4">Chitinase</fullName>
    </recommendedName>
</protein>
<accession>A0ABR1GZ13</accession>
<organism evidence="2 3">
    <name type="scientific">Neonectria punicea</name>
    <dbReference type="NCBI Taxonomy" id="979145"/>
    <lineage>
        <taxon>Eukaryota</taxon>
        <taxon>Fungi</taxon>
        <taxon>Dikarya</taxon>
        <taxon>Ascomycota</taxon>
        <taxon>Pezizomycotina</taxon>
        <taxon>Sordariomycetes</taxon>
        <taxon>Hypocreomycetidae</taxon>
        <taxon>Hypocreales</taxon>
        <taxon>Nectriaceae</taxon>
        <taxon>Neonectria</taxon>
    </lineage>
</organism>
<gene>
    <name evidence="2" type="ORF">QQX98_007068</name>
</gene>
<feature type="compositionally biased region" description="Basic and acidic residues" evidence="1">
    <location>
        <begin position="255"/>
        <end position="274"/>
    </location>
</feature>